<reference evidence="1 2" key="1">
    <citation type="submission" date="2018-06" db="EMBL/GenBank/DDBJ databases">
        <title>Comparative genomics reveals the genomic features of Rhizophagus irregularis, R. cerebriforme, R. diaphanum and Gigaspora rosea, and their symbiotic lifestyle signature.</title>
        <authorList>
            <person name="Morin E."/>
            <person name="San Clemente H."/>
            <person name="Chen E.C.H."/>
            <person name="De La Providencia I."/>
            <person name="Hainaut M."/>
            <person name="Kuo A."/>
            <person name="Kohler A."/>
            <person name="Murat C."/>
            <person name="Tang N."/>
            <person name="Roy S."/>
            <person name="Loubradou J."/>
            <person name="Henrissat B."/>
            <person name="Grigoriev I.V."/>
            <person name="Corradi N."/>
            <person name="Roux C."/>
            <person name="Martin F.M."/>
        </authorList>
    </citation>
    <scope>NUCLEOTIDE SEQUENCE [LARGE SCALE GENOMIC DNA]</scope>
    <source>
        <strain evidence="1 2">DAOM 227022</strain>
    </source>
</reference>
<dbReference type="AlphaFoldDB" id="A0A397SDU1"/>
<sequence length="55" mass="6543">MVHAGLINLCRDNIELFQVNEKEVQDLYYKWGGIPRYVLFQTHNVIQQNQPEVQL</sequence>
<gene>
    <name evidence="1" type="ORF">C1645_785753</name>
</gene>
<dbReference type="EMBL" id="QKYT01000550">
    <property type="protein sequence ID" value="RIA83682.1"/>
    <property type="molecule type" value="Genomic_DNA"/>
</dbReference>
<organism evidence="1 2">
    <name type="scientific">Glomus cerebriforme</name>
    <dbReference type="NCBI Taxonomy" id="658196"/>
    <lineage>
        <taxon>Eukaryota</taxon>
        <taxon>Fungi</taxon>
        <taxon>Fungi incertae sedis</taxon>
        <taxon>Mucoromycota</taxon>
        <taxon>Glomeromycotina</taxon>
        <taxon>Glomeromycetes</taxon>
        <taxon>Glomerales</taxon>
        <taxon>Glomeraceae</taxon>
        <taxon>Glomus</taxon>
    </lineage>
</organism>
<proteinExistence type="predicted"/>
<dbReference type="OrthoDB" id="2340858at2759"/>
<comment type="caution">
    <text evidence="1">The sequence shown here is derived from an EMBL/GenBank/DDBJ whole genome shotgun (WGS) entry which is preliminary data.</text>
</comment>
<evidence type="ECO:0000313" key="2">
    <source>
        <dbReference type="Proteomes" id="UP000265703"/>
    </source>
</evidence>
<protein>
    <submittedName>
        <fullName evidence="1">Uncharacterized protein</fullName>
    </submittedName>
</protein>
<keyword evidence="2" id="KW-1185">Reference proteome</keyword>
<evidence type="ECO:0000313" key="1">
    <source>
        <dbReference type="EMBL" id="RIA83682.1"/>
    </source>
</evidence>
<dbReference type="Proteomes" id="UP000265703">
    <property type="component" value="Unassembled WGS sequence"/>
</dbReference>
<feature type="non-terminal residue" evidence="1">
    <location>
        <position position="55"/>
    </location>
</feature>
<accession>A0A397SDU1</accession>
<name>A0A397SDU1_9GLOM</name>